<sequence>MSAGAEVTTLEELDELIGVPLPWIAGKARDRLDPIDVEWIGSSPFCLVSTSAADGTCDVSPKGDPAGFVRVLDDRTIAIPERPGNRRIDGYRNMVTNPHVGLLFVVPGRTDTLRVNGRVRVVRDAPYFDDMVVKGHRPILAAEVTVQEIFYHCAKSFLRSHLWQPDHWHPEELPSRAEIVQALERRSDSLEEVRSYYESPSYTDGLYRQNL</sequence>
<dbReference type="PANTHER" id="PTHR42815:SF2">
    <property type="entry name" value="FAD-BINDING, PUTATIVE (AFU_ORTHOLOGUE AFUA_6G07600)-RELATED"/>
    <property type="match status" value="1"/>
</dbReference>
<dbReference type="NCBIfam" id="TIGR04025">
    <property type="entry name" value="PPOX_FMN_DR2398"/>
    <property type="match status" value="1"/>
</dbReference>
<dbReference type="SUPFAM" id="SSF50475">
    <property type="entry name" value="FMN-binding split barrel"/>
    <property type="match status" value="1"/>
</dbReference>
<evidence type="ECO:0000259" key="1">
    <source>
        <dbReference type="Pfam" id="PF01243"/>
    </source>
</evidence>
<keyword evidence="3" id="KW-1185">Reference proteome</keyword>
<name>A0A7G7MER8_9PSEU</name>
<dbReference type="EMBL" id="CP060131">
    <property type="protein sequence ID" value="QNG51279.1"/>
    <property type="molecule type" value="Genomic_DNA"/>
</dbReference>
<dbReference type="KEGG" id="ppel:H6H00_24500"/>
<reference evidence="2 3" key="1">
    <citation type="submission" date="2020-08" db="EMBL/GenBank/DDBJ databases">
        <authorList>
            <person name="Mo P."/>
        </authorList>
    </citation>
    <scope>NUCLEOTIDE SEQUENCE [LARGE SCALE GENOMIC DNA]</scope>
    <source>
        <strain evidence="2 3">CGMCC 4.1532</strain>
    </source>
</reference>
<dbReference type="Gene3D" id="2.30.110.10">
    <property type="entry name" value="Electron Transport, Fmn-binding Protein, Chain A"/>
    <property type="match status" value="1"/>
</dbReference>
<organism evidence="2 3">
    <name type="scientific">Pseudonocardia petroleophila</name>
    <dbReference type="NCBI Taxonomy" id="37331"/>
    <lineage>
        <taxon>Bacteria</taxon>
        <taxon>Bacillati</taxon>
        <taxon>Actinomycetota</taxon>
        <taxon>Actinomycetes</taxon>
        <taxon>Pseudonocardiales</taxon>
        <taxon>Pseudonocardiaceae</taxon>
        <taxon>Pseudonocardia</taxon>
    </lineage>
</organism>
<protein>
    <submittedName>
        <fullName evidence="2">Pyridoxamine 5'-phosphate oxidase family protein</fullName>
    </submittedName>
</protein>
<gene>
    <name evidence="2" type="ORF">H6H00_24500</name>
</gene>
<dbReference type="InterPro" id="IPR011576">
    <property type="entry name" value="Pyridox_Oxase_N"/>
</dbReference>
<proteinExistence type="predicted"/>
<dbReference type="PANTHER" id="PTHR42815">
    <property type="entry name" value="FAD-BINDING, PUTATIVE (AFU_ORTHOLOGUE AFUA_6G07600)-RELATED"/>
    <property type="match status" value="1"/>
</dbReference>
<dbReference type="InterPro" id="IPR012349">
    <property type="entry name" value="Split_barrel_FMN-bd"/>
</dbReference>
<dbReference type="Proteomes" id="UP000515728">
    <property type="component" value="Chromosome"/>
</dbReference>
<evidence type="ECO:0000313" key="3">
    <source>
        <dbReference type="Proteomes" id="UP000515728"/>
    </source>
</evidence>
<dbReference type="AlphaFoldDB" id="A0A7G7MER8"/>
<feature type="domain" description="Pyridoxamine 5'-phosphate oxidase N-terminal" evidence="1">
    <location>
        <begin position="38"/>
        <end position="153"/>
    </location>
</feature>
<dbReference type="Pfam" id="PF01243">
    <property type="entry name" value="PNPOx_N"/>
    <property type="match status" value="1"/>
</dbReference>
<dbReference type="InterPro" id="IPR024029">
    <property type="entry name" value="Pyridox_Oxase_FMN-dep"/>
</dbReference>
<dbReference type="RefSeq" id="WP_185718034.1">
    <property type="nucleotide sequence ID" value="NZ_BAAAWI010000001.1"/>
</dbReference>
<accession>A0A7G7MER8</accession>
<evidence type="ECO:0000313" key="2">
    <source>
        <dbReference type="EMBL" id="QNG51279.1"/>
    </source>
</evidence>